<accession>A0AAN7P5J3</accession>
<gene>
    <name evidence="3" type="ORF">RN001_009865</name>
</gene>
<keyword evidence="1" id="KW-0472">Membrane</keyword>
<name>A0AAN7P5J3_9COLE</name>
<protein>
    <recommendedName>
        <fullName evidence="2">O-acyltransferase WSD1 C-terminal domain-containing protein</fullName>
    </recommendedName>
</protein>
<proteinExistence type="predicted"/>
<dbReference type="EMBL" id="JARPUR010000004">
    <property type="protein sequence ID" value="KAK4877359.1"/>
    <property type="molecule type" value="Genomic_DNA"/>
</dbReference>
<dbReference type="InterPro" id="IPR009721">
    <property type="entry name" value="O-acyltransferase_WSD1_C"/>
</dbReference>
<feature type="transmembrane region" description="Helical" evidence="1">
    <location>
        <begin position="32"/>
        <end position="59"/>
    </location>
</feature>
<keyword evidence="4" id="KW-1185">Reference proteome</keyword>
<organism evidence="3 4">
    <name type="scientific">Aquatica leii</name>
    <dbReference type="NCBI Taxonomy" id="1421715"/>
    <lineage>
        <taxon>Eukaryota</taxon>
        <taxon>Metazoa</taxon>
        <taxon>Ecdysozoa</taxon>
        <taxon>Arthropoda</taxon>
        <taxon>Hexapoda</taxon>
        <taxon>Insecta</taxon>
        <taxon>Pterygota</taxon>
        <taxon>Neoptera</taxon>
        <taxon>Endopterygota</taxon>
        <taxon>Coleoptera</taxon>
        <taxon>Polyphaga</taxon>
        <taxon>Elateriformia</taxon>
        <taxon>Elateroidea</taxon>
        <taxon>Lampyridae</taxon>
        <taxon>Luciolinae</taxon>
        <taxon>Aquatica</taxon>
    </lineage>
</organism>
<evidence type="ECO:0000313" key="4">
    <source>
        <dbReference type="Proteomes" id="UP001353858"/>
    </source>
</evidence>
<dbReference type="Proteomes" id="UP001353858">
    <property type="component" value="Unassembled WGS sequence"/>
</dbReference>
<reference evidence="4" key="1">
    <citation type="submission" date="2023-01" db="EMBL/GenBank/DDBJ databases">
        <title>Key to firefly adult light organ development and bioluminescence: homeobox transcription factors regulate luciferase expression and transportation to peroxisome.</title>
        <authorList>
            <person name="Fu X."/>
        </authorList>
    </citation>
    <scope>NUCLEOTIDE SEQUENCE [LARGE SCALE GENOMIC DNA]</scope>
</reference>
<dbReference type="AlphaFoldDB" id="A0AAN7P5J3"/>
<evidence type="ECO:0000256" key="1">
    <source>
        <dbReference type="SAM" id="Phobius"/>
    </source>
</evidence>
<keyword evidence="1" id="KW-1133">Transmembrane helix</keyword>
<dbReference type="Pfam" id="PF06974">
    <property type="entry name" value="WS_DGAT_C"/>
    <property type="match status" value="1"/>
</dbReference>
<sequence>MSLSFLVECSFWIALILNIFEVKKSTNNAASILLFIVLYPILVLAMTVIFATFPLFWILKQLVGVVLKIQHGSDFNGLVEGLDVISVCDQNRSVTQLLLVFECDTSYDSEEWFDLVKNAVKNVMIKNSSKFLKLFSALDNYLGYFYMKKISLNLDDCVKKLQVLKNKETSIKKEELIDLISNCYYDEFPFGGKALWDVFVGTQPVLWNIGNNNAKKKYYPVVVRIDPGVVNNVCLSSIWNYFCLRSDVTSIDKHSCNLKSFLISMWKGFYTFKIFPSALFSNLILKGRDRNALCRGSVEEEVLGINTDWEGLTFTKMKNIQSNLLSTTVEEIMLTAYTASLNEYIEKNSTNYVKEITAIMPVLRNTNLSPQSLLENQGIYNVLLKLPITIENLSGYNEKTPLLSRLHMIKQLHKSTRTSLKLQAFIFVTKYFCSVLPKPIVTFLLSKVHATTSVSISKPIKKMSFCDGKIVNVDCCLWLAHTNGSHAQFSVMSCDDRLQLGFNAYKLHFRDHTDAQNVVDGVCKYIDLLEKEVAYTYE</sequence>
<evidence type="ECO:0000259" key="2">
    <source>
        <dbReference type="Pfam" id="PF06974"/>
    </source>
</evidence>
<comment type="caution">
    <text evidence="3">The sequence shown here is derived from an EMBL/GenBank/DDBJ whole genome shotgun (WGS) entry which is preliminary data.</text>
</comment>
<keyword evidence="1" id="KW-0812">Transmembrane</keyword>
<evidence type="ECO:0000313" key="3">
    <source>
        <dbReference type="EMBL" id="KAK4877359.1"/>
    </source>
</evidence>
<feature type="domain" description="O-acyltransferase WSD1 C-terminal" evidence="2">
    <location>
        <begin position="392"/>
        <end position="510"/>
    </location>
</feature>